<sequence length="775" mass="88082">MGNSDSKLHFRKAVIQLTTKTQPVEASEDVFWDQFWTDINLTAQDIFALVPAAEIRAVREESPSNLATLCYKAVERLVLNADSGCVCERDRQAVLSCIRLLTRILPYIFEDPDWRGFFWSTVPKVGKSLDEGDDESTRPLAESLLTAISDLLFCPDFTVESHSRTSADGPSDIQSMDSCEFIWEAGVGFAQTPPLSHTHDSNRTELLKLLLTCFSEEMYQSPSDMHTLNPWVSFFCSRENRHALPLFTSLLNVVCAYDPVGYGIPYNHLMFSDQRGVLAELALQTLIVSLEQELVDNSNTSTNLSTNTDTCSATRGENLFVNYLSRIHREEDFHFILRGIGRLLNNPLLQTYLPHSCKKIQFHQELLVLFWKLCDLNKKFLFYVLKSSDVLDILVPILFYLTDARANQSRVGLVHIGMFILLLLSGERNFGVRLNKPYCVRVPMDISVFAGTHADLLIVVFHKIITSGHQRLQPLYDCLLTIIVNVSPYLKSLSMVAANKLLHLLEVFSSPWFLFCSPVNHHLVFFLLEVFNNIIQYQFDGNFNLVYGIIRKRNLFHQLANLPTDVISIQKALQKKSRSNSTHNAVFMETSNPYNTACSEGPYKTTPVQTGTLNASLKAMPRIDKLTETSQVSEDGATLLLQQRDSTHSQSDHSSETQVRDTEPTSGEDDKVLSWKSKLPLQTIMRLLQVLVPQVEKICIDKGLTDESEILKFLQHGTLVGLLPVPHPILIRKYQANEGTALWFRTYMWGIIYLRNVDPPVWYDTDVKLFEIQRI</sequence>
<dbReference type="Proteomes" id="UP000472270">
    <property type="component" value="Unassembled WGS sequence"/>
</dbReference>
<evidence type="ECO:0000313" key="2">
    <source>
        <dbReference type="Ensembl" id="ENSSRHP00000103601.1"/>
    </source>
</evidence>
<feature type="region of interest" description="Disordered" evidence="1">
    <location>
        <begin position="643"/>
        <end position="671"/>
    </location>
</feature>
<reference evidence="2" key="1">
    <citation type="submission" date="2025-08" db="UniProtKB">
        <authorList>
            <consortium name="Ensembl"/>
        </authorList>
    </citation>
    <scope>IDENTIFICATION</scope>
</reference>
<dbReference type="InterPro" id="IPR026705">
    <property type="entry name" value="Hid-1/Ecm30"/>
</dbReference>
<dbReference type="GO" id="GO:0016020">
    <property type="term" value="C:membrane"/>
    <property type="evidence" value="ECO:0007669"/>
    <property type="project" value="TreeGrafter"/>
</dbReference>
<protein>
    <submittedName>
        <fullName evidence="2">Protein HID1-like</fullName>
    </submittedName>
</protein>
<gene>
    <name evidence="2" type="primary">hid1b</name>
</gene>
<reference evidence="2" key="2">
    <citation type="submission" date="2025-09" db="UniProtKB">
        <authorList>
            <consortium name="Ensembl"/>
        </authorList>
    </citation>
    <scope>IDENTIFICATION</scope>
</reference>
<feature type="compositionally biased region" description="Basic and acidic residues" evidence="1">
    <location>
        <begin position="645"/>
        <end position="671"/>
    </location>
</feature>
<evidence type="ECO:0000313" key="3">
    <source>
        <dbReference type="Proteomes" id="UP000472270"/>
    </source>
</evidence>
<dbReference type="PANTHER" id="PTHR21575">
    <property type="entry name" value="PROTEIN HID1"/>
    <property type="match status" value="1"/>
</dbReference>
<name>A0A673NDX2_9TELE</name>
<dbReference type="Pfam" id="PF12722">
    <property type="entry name" value="Hid1"/>
    <property type="match status" value="1"/>
</dbReference>
<evidence type="ECO:0000256" key="1">
    <source>
        <dbReference type="SAM" id="MobiDB-lite"/>
    </source>
</evidence>
<proteinExistence type="predicted"/>
<dbReference type="Ensembl" id="ENSSRHT00000106386.1">
    <property type="protein sequence ID" value="ENSSRHP00000103601.1"/>
    <property type="gene ID" value="ENSSRHG00000050650.1"/>
</dbReference>
<accession>A0A673NDX2</accession>
<organism evidence="2 3">
    <name type="scientific">Sinocyclocheilus rhinocerous</name>
    <dbReference type="NCBI Taxonomy" id="307959"/>
    <lineage>
        <taxon>Eukaryota</taxon>
        <taxon>Metazoa</taxon>
        <taxon>Chordata</taxon>
        <taxon>Craniata</taxon>
        <taxon>Vertebrata</taxon>
        <taxon>Euteleostomi</taxon>
        <taxon>Actinopterygii</taxon>
        <taxon>Neopterygii</taxon>
        <taxon>Teleostei</taxon>
        <taxon>Ostariophysi</taxon>
        <taxon>Cypriniformes</taxon>
        <taxon>Cyprinidae</taxon>
        <taxon>Cyprininae</taxon>
        <taxon>Sinocyclocheilus</taxon>
    </lineage>
</organism>
<dbReference type="GO" id="GO:0000138">
    <property type="term" value="C:Golgi trans cisterna"/>
    <property type="evidence" value="ECO:0007669"/>
    <property type="project" value="TreeGrafter"/>
</dbReference>
<dbReference type="PANTHER" id="PTHR21575:SF12">
    <property type="entry name" value="PROTEIN HID1"/>
    <property type="match status" value="1"/>
</dbReference>
<dbReference type="GO" id="GO:0005797">
    <property type="term" value="C:Golgi medial cisterna"/>
    <property type="evidence" value="ECO:0007669"/>
    <property type="project" value="TreeGrafter"/>
</dbReference>
<keyword evidence="3" id="KW-1185">Reference proteome</keyword>
<dbReference type="AlphaFoldDB" id="A0A673NDX2"/>